<evidence type="ECO:0000256" key="1">
    <source>
        <dbReference type="ARBA" id="ARBA00022679"/>
    </source>
</evidence>
<dbReference type="CDD" id="cd03809">
    <property type="entry name" value="GT4_MtfB-like"/>
    <property type="match status" value="1"/>
</dbReference>
<organism evidence="4 5">
    <name type="scientific">Sphingomonas kyungheensis</name>
    <dbReference type="NCBI Taxonomy" id="1069987"/>
    <lineage>
        <taxon>Bacteria</taxon>
        <taxon>Pseudomonadati</taxon>
        <taxon>Pseudomonadota</taxon>
        <taxon>Alphaproteobacteria</taxon>
        <taxon>Sphingomonadales</taxon>
        <taxon>Sphingomonadaceae</taxon>
        <taxon>Sphingomonas</taxon>
    </lineage>
</organism>
<feature type="domain" description="Glycosyltransferase subfamily 4-like N-terminal" evidence="3">
    <location>
        <begin position="113"/>
        <end position="179"/>
    </location>
</feature>
<dbReference type="Gene3D" id="3.40.50.2000">
    <property type="entry name" value="Glycogen Phosphorylase B"/>
    <property type="match status" value="2"/>
</dbReference>
<dbReference type="EMBL" id="JBBBDM010000003">
    <property type="protein sequence ID" value="MEI5687523.1"/>
    <property type="molecule type" value="Genomic_DNA"/>
</dbReference>
<dbReference type="InterPro" id="IPR028098">
    <property type="entry name" value="Glyco_trans_4-like_N"/>
</dbReference>
<proteinExistence type="predicted"/>
<accession>A0ABU8H3I5</accession>
<dbReference type="Pfam" id="PF00534">
    <property type="entry name" value="Glycos_transf_1"/>
    <property type="match status" value="1"/>
</dbReference>
<evidence type="ECO:0000259" key="3">
    <source>
        <dbReference type="Pfam" id="PF13439"/>
    </source>
</evidence>
<dbReference type="Pfam" id="PF13439">
    <property type="entry name" value="Glyco_transf_4"/>
    <property type="match status" value="1"/>
</dbReference>
<evidence type="ECO:0000259" key="2">
    <source>
        <dbReference type="Pfam" id="PF00534"/>
    </source>
</evidence>
<feature type="domain" description="Glycosyl transferase family 1" evidence="2">
    <location>
        <begin position="201"/>
        <end position="346"/>
    </location>
</feature>
<protein>
    <submittedName>
        <fullName evidence="4">Glycosyltransferase family 1 protein</fullName>
    </submittedName>
</protein>
<dbReference type="RefSeq" id="WP_336545254.1">
    <property type="nucleotide sequence ID" value="NZ_JBBBDM010000003.1"/>
</dbReference>
<keyword evidence="1" id="KW-0808">Transferase</keyword>
<name>A0ABU8H3I5_9SPHN</name>
<keyword evidence="5" id="KW-1185">Reference proteome</keyword>
<gene>
    <name evidence="4" type="ORF">V8201_10590</name>
</gene>
<evidence type="ECO:0000313" key="5">
    <source>
        <dbReference type="Proteomes" id="UP001367771"/>
    </source>
</evidence>
<reference evidence="4 5" key="1">
    <citation type="journal article" date="2013" name="Int. J. Syst. Evol. Microbiol.">
        <title>Sphingomonas kyungheensis sp. nov., a bacterium with ginsenoside-converting activity isolated from soil of a ginseng field.</title>
        <authorList>
            <person name="Son H.M."/>
            <person name="Yang J.E."/>
            <person name="Park Y."/>
            <person name="Han C.K."/>
            <person name="Kim S.G."/>
            <person name="Kook M."/>
            <person name="Yi T.H."/>
        </authorList>
    </citation>
    <scope>NUCLEOTIDE SEQUENCE [LARGE SCALE GENOMIC DNA]</scope>
    <source>
        <strain evidence="4 5">LMG 26582</strain>
    </source>
</reference>
<evidence type="ECO:0000313" key="4">
    <source>
        <dbReference type="EMBL" id="MEI5687523.1"/>
    </source>
</evidence>
<dbReference type="PANTHER" id="PTHR46401">
    <property type="entry name" value="GLYCOSYLTRANSFERASE WBBK-RELATED"/>
    <property type="match status" value="1"/>
</dbReference>
<dbReference type="SUPFAM" id="SSF53756">
    <property type="entry name" value="UDP-Glycosyltransferase/glycogen phosphorylase"/>
    <property type="match status" value="1"/>
</dbReference>
<dbReference type="PANTHER" id="PTHR46401:SF2">
    <property type="entry name" value="GLYCOSYLTRANSFERASE WBBK-RELATED"/>
    <property type="match status" value="1"/>
</dbReference>
<dbReference type="Proteomes" id="UP001367771">
    <property type="component" value="Unassembled WGS sequence"/>
</dbReference>
<sequence length="383" mass="41361">MFYDPIRRTAAEIVINGKFLLATLEGMPRVAREVTGAIDTLLATPDYRGVTVTLLAPPGGAERITLQRIAVEEVGRHTGLLWEQLDLPRALRGRYCINFTNTAPVVRRSGCVVVHDAQFRSSPASHGLRSKVLYGMITPYVARHYQRLVTVSHFSREQLVRYAVCDRADIEVVPNGIDHVLTQPVSDAVLARFGLTPGGYVLTNSSFHAHKNVQTIFDAVAPDADLAGRLVLFGGPDRGTLSERGLRVPDGVRFTGRVDDADLAALMRHAALFLFPSTTEGFGLPPLEAMALGCPTIASHAGAMPEVCADGAMLVPALDAAAWRAAIRRLLADPEARAALSAAGRARAARFRWREAARRYLDLALADLGVAVPMPVADVHIPA</sequence>
<comment type="caution">
    <text evidence="4">The sequence shown here is derived from an EMBL/GenBank/DDBJ whole genome shotgun (WGS) entry which is preliminary data.</text>
</comment>
<dbReference type="InterPro" id="IPR001296">
    <property type="entry name" value="Glyco_trans_1"/>
</dbReference>